<reference evidence="4" key="1">
    <citation type="submission" date="2021-02" db="EMBL/GenBank/DDBJ databases">
        <authorList>
            <person name="Nowell W R."/>
        </authorList>
    </citation>
    <scope>NUCLEOTIDE SEQUENCE</scope>
</reference>
<gene>
    <name evidence="3" type="ORF">FME351_LOCUS30669</name>
    <name evidence="4" type="ORF">TSG867_LOCUS29666</name>
</gene>
<feature type="signal peptide" evidence="1">
    <location>
        <begin position="1"/>
        <end position="17"/>
    </location>
</feature>
<evidence type="ECO:0000313" key="5">
    <source>
        <dbReference type="Proteomes" id="UP000663862"/>
    </source>
</evidence>
<keyword evidence="1" id="KW-0732">Signal</keyword>
<protein>
    <recommendedName>
        <fullName evidence="2">DUF5648 domain-containing protein</fullName>
    </recommendedName>
</protein>
<dbReference type="EMBL" id="CAJOBQ010004282">
    <property type="protein sequence ID" value="CAF4632131.1"/>
    <property type="molecule type" value="Genomic_DNA"/>
</dbReference>
<name>A0A821E6H7_9BILA</name>
<dbReference type="Proteomes" id="UP000663862">
    <property type="component" value="Unassembled WGS sequence"/>
</dbReference>
<dbReference type="Proteomes" id="UP000663869">
    <property type="component" value="Unassembled WGS sequence"/>
</dbReference>
<evidence type="ECO:0000313" key="4">
    <source>
        <dbReference type="EMBL" id="CAF4632131.1"/>
    </source>
</evidence>
<proteinExistence type="predicted"/>
<dbReference type="InterPro" id="IPR043708">
    <property type="entry name" value="DUF5648"/>
</dbReference>
<evidence type="ECO:0000259" key="2">
    <source>
        <dbReference type="Pfam" id="PF18885"/>
    </source>
</evidence>
<accession>A0A821E6H7</accession>
<dbReference type="Pfam" id="PF18885">
    <property type="entry name" value="DUF5648"/>
    <property type="match status" value="1"/>
</dbReference>
<comment type="caution">
    <text evidence="4">The sequence shown here is derived from an EMBL/GenBank/DDBJ whole genome shotgun (WGS) entry which is preliminary data.</text>
</comment>
<dbReference type="AlphaFoldDB" id="A0A821E6H7"/>
<organism evidence="4 5">
    <name type="scientific">Rotaria socialis</name>
    <dbReference type="NCBI Taxonomy" id="392032"/>
    <lineage>
        <taxon>Eukaryota</taxon>
        <taxon>Metazoa</taxon>
        <taxon>Spiralia</taxon>
        <taxon>Gnathifera</taxon>
        <taxon>Rotifera</taxon>
        <taxon>Eurotatoria</taxon>
        <taxon>Bdelloidea</taxon>
        <taxon>Philodinida</taxon>
        <taxon>Philodinidae</taxon>
        <taxon>Rotaria</taxon>
    </lineage>
</organism>
<feature type="chain" id="PRO_5036237892" description="DUF5648 domain-containing protein" evidence="1">
    <location>
        <begin position="18"/>
        <end position="191"/>
    </location>
</feature>
<dbReference type="EMBL" id="CAJNYU010004372">
    <property type="protein sequence ID" value="CAF3748054.1"/>
    <property type="molecule type" value="Genomic_DNA"/>
</dbReference>
<evidence type="ECO:0000256" key="1">
    <source>
        <dbReference type="SAM" id="SignalP"/>
    </source>
</evidence>
<evidence type="ECO:0000313" key="3">
    <source>
        <dbReference type="EMBL" id="CAF3748054.1"/>
    </source>
</evidence>
<feature type="domain" description="DUF5648" evidence="2">
    <location>
        <begin position="42"/>
        <end position="189"/>
    </location>
</feature>
<sequence>MLTRTLLIISILYGGSALGKYSGQATVTMSNRIYLGHLVPFHRYVQTSNRHFYTTNAEEIGTTFVGDTEQYDFKYEKIACQIFDPKASQPANTVPLYRFVSQEKYYFYTTSLQEFDTNVPDVSMDFWKSDGIAGYVYSEQKDGTVPFYRYYNSLQDEYFYTTNAGEIGTVTPGAVGKGGYKSEGIAAYVIS</sequence>